<dbReference type="AlphaFoldDB" id="A0A433ZZR3"/>
<evidence type="ECO:0000259" key="1">
    <source>
        <dbReference type="PROSITE" id="PS51332"/>
    </source>
</evidence>
<keyword evidence="3" id="KW-1185">Reference proteome</keyword>
<feature type="non-terminal residue" evidence="2">
    <location>
        <position position="84"/>
    </location>
</feature>
<dbReference type="GO" id="GO:0046872">
    <property type="term" value="F:metal ion binding"/>
    <property type="evidence" value="ECO:0007669"/>
    <property type="project" value="InterPro"/>
</dbReference>
<feature type="domain" description="B12-binding" evidence="1">
    <location>
        <begin position="1"/>
        <end position="84"/>
    </location>
</feature>
<evidence type="ECO:0000313" key="3">
    <source>
        <dbReference type="Proteomes" id="UP000288102"/>
    </source>
</evidence>
<gene>
    <name evidence="2" type="ORF">D0817_25615</name>
</gene>
<name>A0A433ZZR3_9FLAO</name>
<organism evidence="2 3">
    <name type="scientific">Flavobacterium cupreum</name>
    <dbReference type="NCBI Taxonomy" id="2133766"/>
    <lineage>
        <taxon>Bacteria</taxon>
        <taxon>Pseudomonadati</taxon>
        <taxon>Bacteroidota</taxon>
        <taxon>Flavobacteriia</taxon>
        <taxon>Flavobacteriales</taxon>
        <taxon>Flavobacteriaceae</taxon>
        <taxon>Flavobacterium</taxon>
    </lineage>
</organism>
<dbReference type="EMBL" id="QWDM01000151">
    <property type="protein sequence ID" value="RUT67596.1"/>
    <property type="molecule type" value="Genomic_DNA"/>
</dbReference>
<sequence>MTILLSTLNARYAHASLGLRYLLANMGELQGRTRLQEFVIGAKTTEVVEKLLSHAPRIIGFGVYIWNVDETTKVVAMLKRIAPG</sequence>
<dbReference type="Proteomes" id="UP000288102">
    <property type="component" value="Unassembled WGS sequence"/>
</dbReference>
<reference evidence="3" key="1">
    <citation type="journal article" date="2019" name="Syst. Appl. Microbiol.">
        <title>Flavobacterium circumlabens sp. nov. and Flavobacterium cupreum sp. nov., two psychrotrophic species isolated from Antarctic environmental samples.</title>
        <authorList>
            <person name="Kralova S."/>
            <person name="Busse H.-J."/>
            <person name="Svec P."/>
            <person name="Maslanova I."/>
            <person name="Stankova E."/>
            <person name="Bartak M."/>
            <person name="Sedlacek I."/>
        </authorList>
    </citation>
    <scope>NUCLEOTIDE SEQUENCE [LARGE SCALE GENOMIC DNA]</scope>
    <source>
        <strain evidence="3">CCM 8825</strain>
    </source>
</reference>
<protein>
    <submittedName>
        <fullName evidence="2">B12-binding domain-containing radical SAM protein</fullName>
    </submittedName>
</protein>
<comment type="caution">
    <text evidence="2">The sequence shown here is derived from an EMBL/GenBank/DDBJ whole genome shotgun (WGS) entry which is preliminary data.</text>
</comment>
<accession>A0A433ZZR3</accession>
<dbReference type="GO" id="GO:0031419">
    <property type="term" value="F:cobalamin binding"/>
    <property type="evidence" value="ECO:0007669"/>
    <property type="project" value="InterPro"/>
</dbReference>
<dbReference type="PROSITE" id="PS51332">
    <property type="entry name" value="B12_BINDING"/>
    <property type="match status" value="1"/>
</dbReference>
<proteinExistence type="predicted"/>
<dbReference type="InterPro" id="IPR006158">
    <property type="entry name" value="Cobalamin-bd"/>
</dbReference>
<evidence type="ECO:0000313" key="2">
    <source>
        <dbReference type="EMBL" id="RUT67596.1"/>
    </source>
</evidence>